<feature type="compositionally biased region" description="Low complexity" evidence="2">
    <location>
        <begin position="310"/>
        <end position="331"/>
    </location>
</feature>
<dbReference type="Pfam" id="PF14344">
    <property type="entry name" value="DUF4397"/>
    <property type="match status" value="1"/>
</dbReference>
<organism evidence="4 5">
    <name type="scientific">Actinoallomurus spadix</name>
    <dbReference type="NCBI Taxonomy" id="79912"/>
    <lineage>
        <taxon>Bacteria</taxon>
        <taxon>Bacillati</taxon>
        <taxon>Actinomycetota</taxon>
        <taxon>Actinomycetes</taxon>
        <taxon>Streptosporangiales</taxon>
        <taxon>Thermomonosporaceae</taxon>
        <taxon>Actinoallomurus</taxon>
    </lineage>
</organism>
<comment type="caution">
    <text evidence="4">The sequence shown here is derived from an EMBL/GenBank/DDBJ whole genome shotgun (WGS) entry which is preliminary data.</text>
</comment>
<dbReference type="InterPro" id="IPR042001">
    <property type="entry name" value="Sortase_F"/>
</dbReference>
<evidence type="ECO:0000313" key="4">
    <source>
        <dbReference type="EMBL" id="GAA0321963.1"/>
    </source>
</evidence>
<proteinExistence type="predicted"/>
<evidence type="ECO:0000256" key="2">
    <source>
        <dbReference type="SAM" id="MobiDB-lite"/>
    </source>
</evidence>
<dbReference type="Proteomes" id="UP001501822">
    <property type="component" value="Unassembled WGS sequence"/>
</dbReference>
<feature type="region of interest" description="Disordered" evidence="2">
    <location>
        <begin position="422"/>
        <end position="444"/>
    </location>
</feature>
<dbReference type="InterPro" id="IPR025510">
    <property type="entry name" value="DUF4397"/>
</dbReference>
<dbReference type="CDD" id="cd05829">
    <property type="entry name" value="Sortase_F"/>
    <property type="match status" value="1"/>
</dbReference>
<name>A0ABN0W0H2_9ACTN</name>
<keyword evidence="1" id="KW-0378">Hydrolase</keyword>
<evidence type="ECO:0000256" key="1">
    <source>
        <dbReference type="ARBA" id="ARBA00022801"/>
    </source>
</evidence>
<keyword evidence="5" id="KW-1185">Reference proteome</keyword>
<reference evidence="4 5" key="1">
    <citation type="journal article" date="2019" name="Int. J. Syst. Evol. Microbiol.">
        <title>The Global Catalogue of Microorganisms (GCM) 10K type strain sequencing project: providing services to taxonomists for standard genome sequencing and annotation.</title>
        <authorList>
            <consortium name="The Broad Institute Genomics Platform"/>
            <consortium name="The Broad Institute Genome Sequencing Center for Infectious Disease"/>
            <person name="Wu L."/>
            <person name="Ma J."/>
        </authorList>
    </citation>
    <scope>NUCLEOTIDE SEQUENCE [LARGE SCALE GENOMIC DNA]</scope>
    <source>
        <strain evidence="4 5">JCM 3146</strain>
    </source>
</reference>
<dbReference type="EMBL" id="BAAABM010000007">
    <property type="protein sequence ID" value="GAA0321963.1"/>
    <property type="molecule type" value="Genomic_DNA"/>
</dbReference>
<dbReference type="NCBIfam" id="NF033748">
    <property type="entry name" value="class_F_sortase"/>
    <property type="match status" value="1"/>
</dbReference>
<dbReference type="SUPFAM" id="SSF63817">
    <property type="entry name" value="Sortase"/>
    <property type="match status" value="1"/>
</dbReference>
<feature type="region of interest" description="Disordered" evidence="2">
    <location>
        <begin position="23"/>
        <end position="55"/>
    </location>
</feature>
<feature type="domain" description="DUF4397" evidence="3">
    <location>
        <begin position="101"/>
        <end position="222"/>
    </location>
</feature>
<evidence type="ECO:0000259" key="3">
    <source>
        <dbReference type="Pfam" id="PF14344"/>
    </source>
</evidence>
<feature type="region of interest" description="Disordered" evidence="2">
    <location>
        <begin position="293"/>
        <end position="365"/>
    </location>
</feature>
<feature type="compositionally biased region" description="Basic and acidic residues" evidence="2">
    <location>
        <begin position="422"/>
        <end position="433"/>
    </location>
</feature>
<protein>
    <recommendedName>
        <fullName evidence="3">DUF4397 domain-containing protein</fullName>
    </recommendedName>
</protein>
<dbReference type="Gene3D" id="2.40.260.10">
    <property type="entry name" value="Sortase"/>
    <property type="match status" value="1"/>
</dbReference>
<dbReference type="InterPro" id="IPR023365">
    <property type="entry name" value="Sortase_dom-sf"/>
</dbReference>
<accession>A0ABN0W0H2</accession>
<feature type="compositionally biased region" description="Pro residues" evidence="2">
    <location>
        <begin position="345"/>
        <end position="365"/>
    </location>
</feature>
<evidence type="ECO:0000313" key="5">
    <source>
        <dbReference type="Proteomes" id="UP001501822"/>
    </source>
</evidence>
<sequence>MGNAGSAGASAGSADMTAHREEDFTQRQIGRVSPAGTVSGNAGSPRATRARARQEAAMTFRPAWSAARNRRVRGPVLVSVTALGVMLPGTPSVLAAPGDGYLRLAHLSPDTPAVDVYLYAAGRTTPRLVLKHVGYGAFSPYQRLGGGAYTVTMRPADAASTSPPVLSAHVRVRARAAYTVAGLGPYKGLTLRVLEDTRTAPAGRAALRVVQASLRRPAVTVTVGRRTLVKGLRFPDVTSYRPVRAGATTVRVTGGSSAPVTSRPTLRAGSVHTLVVLDGASGPRLLDLRDAAAPRRTPRGPVEAGLGGLADRTAAPPRAAGARPFRPPTAASRWTIPPSWTAPLRPIPPLRTIPRGVTPPPWTTPRGMVPPPSAASARLFSSPAAPAGAGRAGRSGAYAGPAALWIPEIGVRTVLDRLATDPRGRLRPPRDPARAGWFGDGIRPGDTGPAVITGHVDSRTGPAVFTRLATLRPGGRILVTDTTGRVAAFTVDRVRSFPKTAFPTGEVYGATPDPQLRLITCGGAFDPVSGHYRRDVVVYASLAHEPG</sequence>
<dbReference type="Pfam" id="PF04203">
    <property type="entry name" value="Sortase"/>
    <property type="match status" value="1"/>
</dbReference>
<dbReference type="InterPro" id="IPR005754">
    <property type="entry name" value="Sortase"/>
</dbReference>
<gene>
    <name evidence="4" type="ORF">GCM10010151_09730</name>
</gene>